<gene>
    <name evidence="1" type="ORF">SDC9_148376</name>
</gene>
<dbReference type="EMBL" id="VSSQ01047189">
    <property type="protein sequence ID" value="MPN01170.1"/>
    <property type="molecule type" value="Genomic_DNA"/>
</dbReference>
<name>A0A645EIL5_9ZZZZ</name>
<sequence length="61" mass="6741">MLNINRFVFGGGLTNFGDVLFDRVKAVFDKYNHIPLPVEFRIAELGGDIGLIGAAEFVREA</sequence>
<dbReference type="AlphaFoldDB" id="A0A645EIL5"/>
<evidence type="ECO:0008006" key="2">
    <source>
        <dbReference type="Google" id="ProtNLM"/>
    </source>
</evidence>
<comment type="caution">
    <text evidence="1">The sequence shown here is derived from an EMBL/GenBank/DDBJ whole genome shotgun (WGS) entry which is preliminary data.</text>
</comment>
<protein>
    <recommendedName>
        <fullName evidence="2">Glucokinase</fullName>
    </recommendedName>
</protein>
<accession>A0A645EIL5</accession>
<dbReference type="InterPro" id="IPR043129">
    <property type="entry name" value="ATPase_NBD"/>
</dbReference>
<reference evidence="1" key="1">
    <citation type="submission" date="2019-08" db="EMBL/GenBank/DDBJ databases">
        <authorList>
            <person name="Kucharzyk K."/>
            <person name="Murdoch R.W."/>
            <person name="Higgins S."/>
            <person name="Loffler F."/>
        </authorList>
    </citation>
    <scope>NUCLEOTIDE SEQUENCE</scope>
</reference>
<dbReference type="Gene3D" id="3.30.420.40">
    <property type="match status" value="1"/>
</dbReference>
<evidence type="ECO:0000313" key="1">
    <source>
        <dbReference type="EMBL" id="MPN01170.1"/>
    </source>
</evidence>
<proteinExistence type="predicted"/>
<dbReference type="SUPFAM" id="SSF53067">
    <property type="entry name" value="Actin-like ATPase domain"/>
    <property type="match status" value="1"/>
</dbReference>
<organism evidence="1">
    <name type="scientific">bioreactor metagenome</name>
    <dbReference type="NCBI Taxonomy" id="1076179"/>
    <lineage>
        <taxon>unclassified sequences</taxon>
        <taxon>metagenomes</taxon>
        <taxon>ecological metagenomes</taxon>
    </lineage>
</organism>